<accession>A0A6G1J899</accession>
<proteinExistence type="predicted"/>
<keyword evidence="2" id="KW-1185">Reference proteome</keyword>
<dbReference type="EMBL" id="MU005577">
    <property type="protein sequence ID" value="KAF2686349.1"/>
    <property type="molecule type" value="Genomic_DNA"/>
</dbReference>
<gene>
    <name evidence="1" type="ORF">K458DRAFT_430195</name>
</gene>
<dbReference type="Gene3D" id="3.40.50.150">
    <property type="entry name" value="Vaccinia Virus protein VP39"/>
    <property type="match status" value="1"/>
</dbReference>
<evidence type="ECO:0008006" key="3">
    <source>
        <dbReference type="Google" id="ProtNLM"/>
    </source>
</evidence>
<dbReference type="InterPro" id="IPR029063">
    <property type="entry name" value="SAM-dependent_MTases_sf"/>
</dbReference>
<dbReference type="PANTHER" id="PTHR43591:SF105">
    <property type="entry name" value="METHYLTRANSFERASE DOMAIN-CONTAINING PROTEIN-RELATED"/>
    <property type="match status" value="1"/>
</dbReference>
<reference evidence="1" key="1">
    <citation type="journal article" date="2020" name="Stud. Mycol.">
        <title>101 Dothideomycetes genomes: a test case for predicting lifestyles and emergence of pathogens.</title>
        <authorList>
            <person name="Haridas S."/>
            <person name="Albert R."/>
            <person name="Binder M."/>
            <person name="Bloem J."/>
            <person name="Labutti K."/>
            <person name="Salamov A."/>
            <person name="Andreopoulos B."/>
            <person name="Baker S."/>
            <person name="Barry K."/>
            <person name="Bills G."/>
            <person name="Bluhm B."/>
            <person name="Cannon C."/>
            <person name="Castanera R."/>
            <person name="Culley D."/>
            <person name="Daum C."/>
            <person name="Ezra D."/>
            <person name="Gonzalez J."/>
            <person name="Henrissat B."/>
            <person name="Kuo A."/>
            <person name="Liang C."/>
            <person name="Lipzen A."/>
            <person name="Lutzoni F."/>
            <person name="Magnuson J."/>
            <person name="Mondo S."/>
            <person name="Nolan M."/>
            <person name="Ohm R."/>
            <person name="Pangilinan J."/>
            <person name="Park H.-J."/>
            <person name="Ramirez L."/>
            <person name="Alfaro M."/>
            <person name="Sun H."/>
            <person name="Tritt A."/>
            <person name="Yoshinaga Y."/>
            <person name="Zwiers L.-H."/>
            <person name="Turgeon B."/>
            <person name="Goodwin S."/>
            <person name="Spatafora J."/>
            <person name="Crous P."/>
            <person name="Grigoriev I."/>
        </authorList>
    </citation>
    <scope>NUCLEOTIDE SEQUENCE</scope>
    <source>
        <strain evidence="1">CBS 122367</strain>
    </source>
</reference>
<dbReference type="AlphaFoldDB" id="A0A6G1J899"/>
<dbReference type="Proteomes" id="UP000799291">
    <property type="component" value="Unassembled WGS sequence"/>
</dbReference>
<dbReference type="PANTHER" id="PTHR43591">
    <property type="entry name" value="METHYLTRANSFERASE"/>
    <property type="match status" value="1"/>
</dbReference>
<protein>
    <recommendedName>
        <fullName evidence="3">S-adenosyl-L-methionine-dependent methyltransferase</fullName>
    </recommendedName>
</protein>
<organism evidence="1 2">
    <name type="scientific">Lentithecium fluviatile CBS 122367</name>
    <dbReference type="NCBI Taxonomy" id="1168545"/>
    <lineage>
        <taxon>Eukaryota</taxon>
        <taxon>Fungi</taxon>
        <taxon>Dikarya</taxon>
        <taxon>Ascomycota</taxon>
        <taxon>Pezizomycotina</taxon>
        <taxon>Dothideomycetes</taxon>
        <taxon>Pleosporomycetidae</taxon>
        <taxon>Pleosporales</taxon>
        <taxon>Massarineae</taxon>
        <taxon>Lentitheciaceae</taxon>
        <taxon>Lentithecium</taxon>
    </lineage>
</organism>
<dbReference type="GO" id="GO:0008168">
    <property type="term" value="F:methyltransferase activity"/>
    <property type="evidence" value="ECO:0007669"/>
    <property type="project" value="TreeGrafter"/>
</dbReference>
<dbReference type="SUPFAM" id="SSF53335">
    <property type="entry name" value="S-adenosyl-L-methionine-dependent methyltransferases"/>
    <property type="match status" value="1"/>
</dbReference>
<evidence type="ECO:0000313" key="1">
    <source>
        <dbReference type="EMBL" id="KAF2686349.1"/>
    </source>
</evidence>
<dbReference type="OrthoDB" id="184880at2759"/>
<sequence length="286" mass="31340">MNASKQSVYWMESESERKRMASNHYIAKDATNGALVFAPIDFSRPVKVLDSGTADGTWLLDLRANLSALPDGASHVFIGTDMNPAPLPTDPPPDVTFQVQDINKPWPEGLTDSFDLVHQRLSLLGAGPNAQLAVHRLCGLVRPGGWIQLIEATMVFPEDVVSAEATPAFWDLLRLMRGVAEHMGAAWLIGDTLREHLEAEGFVDVQEREIVLKMGRTNPDEALARNGVVSCGMAVEGLAAFAKGFPAEKQPLEMERYGTLKADLVRELSEKGAVFPLKAVWARRPE</sequence>
<evidence type="ECO:0000313" key="2">
    <source>
        <dbReference type="Proteomes" id="UP000799291"/>
    </source>
</evidence>
<name>A0A6G1J899_9PLEO</name>